<protein>
    <submittedName>
        <fullName evidence="4">Flavodoxin family protein</fullName>
    </submittedName>
</protein>
<organism evidence="4 5">
    <name type="scientific">Clostridium mobile</name>
    <dbReference type="NCBI Taxonomy" id="2841512"/>
    <lineage>
        <taxon>Bacteria</taxon>
        <taxon>Bacillati</taxon>
        <taxon>Bacillota</taxon>
        <taxon>Clostridia</taxon>
        <taxon>Eubacteriales</taxon>
        <taxon>Clostridiaceae</taxon>
        <taxon>Clostridium</taxon>
    </lineage>
</organism>
<keyword evidence="2" id="KW-0288">FMN</keyword>
<sequence length="182" mass="20963">MKTLIFYSSPNKNGNTYKLMNEFIKGLGKEAEILEVFKANIKPCIDCKYCYKLEACSIKDDMTEIYKKINDSDLIVIATPMYFASVPGPLKNLIDRLQVYWSKKYIREDRDDIRIKKGVSIITGGTYWEEMFKPIDETLKLAFGAMDAKIEGELRAINTDENPVEKDEEILKAAYSLGEKFR</sequence>
<dbReference type="Proteomes" id="UP000726170">
    <property type="component" value="Unassembled WGS sequence"/>
</dbReference>
<evidence type="ECO:0000313" key="5">
    <source>
        <dbReference type="Proteomes" id="UP000726170"/>
    </source>
</evidence>
<evidence type="ECO:0000256" key="1">
    <source>
        <dbReference type="ARBA" id="ARBA00022630"/>
    </source>
</evidence>
<dbReference type="PANTHER" id="PTHR43278:SF2">
    <property type="entry name" value="IRON-SULFUR FLAVOPROTEIN"/>
    <property type="match status" value="1"/>
</dbReference>
<dbReference type="EMBL" id="JAHLQF010000002">
    <property type="protein sequence ID" value="MBU5484898.1"/>
    <property type="molecule type" value="Genomic_DNA"/>
</dbReference>
<dbReference type="PANTHER" id="PTHR43278">
    <property type="entry name" value="NAD(P)H-DEPENDENT FMN-CONTAINING OXIDOREDUCTASE YWQN-RELATED"/>
    <property type="match status" value="1"/>
</dbReference>
<proteinExistence type="predicted"/>
<evidence type="ECO:0000256" key="2">
    <source>
        <dbReference type="ARBA" id="ARBA00022643"/>
    </source>
</evidence>
<dbReference type="InterPro" id="IPR005025">
    <property type="entry name" value="FMN_Rdtase-like_dom"/>
</dbReference>
<keyword evidence="1" id="KW-0285">Flavoprotein</keyword>
<name>A0ABS6EI54_9CLOT</name>
<keyword evidence="5" id="KW-1185">Reference proteome</keyword>
<gene>
    <name evidence="4" type="ORF">KQI86_11175</name>
</gene>
<accession>A0ABS6EI54</accession>
<dbReference type="InterPro" id="IPR051796">
    <property type="entry name" value="ISF_SsuE-like"/>
</dbReference>
<comment type="caution">
    <text evidence="4">The sequence shown here is derived from an EMBL/GenBank/DDBJ whole genome shotgun (WGS) entry which is preliminary data.</text>
</comment>
<evidence type="ECO:0000313" key="4">
    <source>
        <dbReference type="EMBL" id="MBU5484898.1"/>
    </source>
</evidence>
<reference evidence="4 5" key="1">
    <citation type="submission" date="2021-06" db="EMBL/GenBank/DDBJ databases">
        <authorList>
            <person name="Sun Q."/>
            <person name="Li D."/>
        </authorList>
    </citation>
    <scope>NUCLEOTIDE SEQUENCE [LARGE SCALE GENOMIC DNA]</scope>
    <source>
        <strain evidence="4 5">MSJ-11</strain>
    </source>
</reference>
<evidence type="ECO:0000259" key="3">
    <source>
        <dbReference type="Pfam" id="PF03358"/>
    </source>
</evidence>
<dbReference type="Pfam" id="PF03358">
    <property type="entry name" value="FMN_red"/>
    <property type="match status" value="1"/>
</dbReference>
<feature type="domain" description="NADPH-dependent FMN reductase-like" evidence="3">
    <location>
        <begin position="1"/>
        <end position="108"/>
    </location>
</feature>